<accession>A0A1H3CKJ0</accession>
<dbReference type="Gene3D" id="3.40.50.1110">
    <property type="entry name" value="SGNH hydrolase"/>
    <property type="match status" value="1"/>
</dbReference>
<dbReference type="STRING" id="1058.SAMN05421783_13517"/>
<dbReference type="RefSeq" id="WP_093037752.1">
    <property type="nucleotide sequence ID" value="NZ_FNNZ01000035.1"/>
</dbReference>
<dbReference type="EMBL" id="FNNZ01000035">
    <property type="protein sequence ID" value="SDX54673.1"/>
    <property type="molecule type" value="Genomic_DNA"/>
</dbReference>
<evidence type="ECO:0000313" key="1">
    <source>
        <dbReference type="EMBL" id="SDX54673.1"/>
    </source>
</evidence>
<proteinExistence type="predicted"/>
<gene>
    <name evidence="1" type="ORF">SAMN05421783_13517</name>
</gene>
<dbReference type="Proteomes" id="UP000198816">
    <property type="component" value="Unassembled WGS sequence"/>
</dbReference>
<evidence type="ECO:0000313" key="2">
    <source>
        <dbReference type="Proteomes" id="UP000198816"/>
    </source>
</evidence>
<sequence>MASIARSQQLREALSPGIKRWDAILLSGGGNDLINAAGNIVLPKNNRPTLPGNPAAFCNQAALQALIEDVQDGYRRIAAMRDVPGGPSRGVPILAHTYDYATPRDAPAIFGSLGPWLHHAFNDREIPPGDRVALADYLTDRLANGLLALTAGTHRILDLHVVDTRGTMTRAALGHRGDSHDWQNEIHPNGGGYEKLAKRIEPVLEGLLGH</sequence>
<dbReference type="AlphaFoldDB" id="A0A1H3CKJ0"/>
<reference evidence="2" key="1">
    <citation type="submission" date="2016-10" db="EMBL/GenBank/DDBJ databases">
        <authorList>
            <person name="Varghese N."/>
            <person name="Submissions S."/>
        </authorList>
    </citation>
    <scope>NUCLEOTIDE SEQUENCE [LARGE SCALE GENOMIC DNA]</scope>
    <source>
        <strain evidence="2">DSM 217</strain>
    </source>
</reference>
<name>A0A1H3CKJ0_THIRO</name>
<dbReference type="GO" id="GO:0016788">
    <property type="term" value="F:hydrolase activity, acting on ester bonds"/>
    <property type="evidence" value="ECO:0007669"/>
    <property type="project" value="UniProtKB-ARBA"/>
</dbReference>
<keyword evidence="2" id="KW-1185">Reference proteome</keyword>
<dbReference type="InterPro" id="IPR036514">
    <property type="entry name" value="SGNH_hydro_sf"/>
</dbReference>
<dbReference type="OrthoDB" id="6194308at2"/>
<organism evidence="1 2">
    <name type="scientific">Thiocapsa roseopersicina</name>
    <dbReference type="NCBI Taxonomy" id="1058"/>
    <lineage>
        <taxon>Bacteria</taxon>
        <taxon>Pseudomonadati</taxon>
        <taxon>Pseudomonadota</taxon>
        <taxon>Gammaproteobacteria</taxon>
        <taxon>Chromatiales</taxon>
        <taxon>Chromatiaceae</taxon>
        <taxon>Thiocapsa</taxon>
    </lineage>
</organism>
<protein>
    <recommendedName>
        <fullName evidence="3">GDSL-like Lipase/Acylhydrolase family protein</fullName>
    </recommendedName>
</protein>
<dbReference type="SUPFAM" id="SSF52266">
    <property type="entry name" value="SGNH hydrolase"/>
    <property type="match status" value="1"/>
</dbReference>
<evidence type="ECO:0008006" key="3">
    <source>
        <dbReference type="Google" id="ProtNLM"/>
    </source>
</evidence>